<dbReference type="EMBL" id="CM020618">
    <property type="protein sequence ID" value="KAK1862549.1"/>
    <property type="molecule type" value="Genomic_DNA"/>
</dbReference>
<accession>A0ACC3BWX0</accession>
<keyword evidence="2" id="KW-1185">Reference proteome</keyword>
<evidence type="ECO:0000313" key="2">
    <source>
        <dbReference type="Proteomes" id="UP000798662"/>
    </source>
</evidence>
<name>A0ACC3BWX0_PYRYE</name>
<protein>
    <submittedName>
        <fullName evidence="1">Uncharacterized protein</fullName>
    </submittedName>
</protein>
<organism evidence="1 2">
    <name type="scientific">Pyropia yezoensis</name>
    <name type="common">Susabi-nori</name>
    <name type="synonym">Porphyra yezoensis</name>
    <dbReference type="NCBI Taxonomy" id="2788"/>
    <lineage>
        <taxon>Eukaryota</taxon>
        <taxon>Rhodophyta</taxon>
        <taxon>Bangiophyceae</taxon>
        <taxon>Bangiales</taxon>
        <taxon>Bangiaceae</taxon>
        <taxon>Pyropia</taxon>
    </lineage>
</organism>
<reference evidence="1" key="1">
    <citation type="submission" date="2019-11" db="EMBL/GenBank/DDBJ databases">
        <title>Nori genome reveals adaptations in red seaweeds to the harsh intertidal environment.</title>
        <authorList>
            <person name="Wang D."/>
            <person name="Mao Y."/>
        </authorList>
    </citation>
    <scope>NUCLEOTIDE SEQUENCE</scope>
    <source>
        <tissue evidence="1">Gametophyte</tissue>
    </source>
</reference>
<proteinExistence type="predicted"/>
<gene>
    <name evidence="1" type="ORF">I4F81_005117</name>
</gene>
<sequence>MANRANRSLLFGPGGGAGGASSSVVGGGGGGDGGAPSAAAAADAEALIADNDRSIDALHGRSGAIKAMALQIDDDVTSQNAFLDAAVAGRMASTAGALGGALDQLRLLTDDGRGGCRRSTLLVAGGVGGLTALYLLLRMMF</sequence>
<evidence type="ECO:0000313" key="1">
    <source>
        <dbReference type="EMBL" id="KAK1862549.1"/>
    </source>
</evidence>
<dbReference type="Proteomes" id="UP000798662">
    <property type="component" value="Chromosome 1"/>
</dbReference>
<comment type="caution">
    <text evidence="1">The sequence shown here is derived from an EMBL/GenBank/DDBJ whole genome shotgun (WGS) entry which is preliminary data.</text>
</comment>